<dbReference type="EMBL" id="JBEPFB010000048">
    <property type="protein sequence ID" value="MER7380002.1"/>
    <property type="molecule type" value="Genomic_DNA"/>
</dbReference>
<dbReference type="EC" id="2.1.-.-" evidence="2"/>
<gene>
    <name evidence="2" type="ORF">ABT384_46280</name>
</gene>
<dbReference type="Gene3D" id="3.40.50.150">
    <property type="entry name" value="Vaccinia Virus protein VP39"/>
    <property type="match status" value="1"/>
</dbReference>
<dbReference type="InterPro" id="IPR041698">
    <property type="entry name" value="Methyltransf_25"/>
</dbReference>
<evidence type="ECO:0000259" key="1">
    <source>
        <dbReference type="Pfam" id="PF13649"/>
    </source>
</evidence>
<proteinExistence type="predicted"/>
<dbReference type="InterPro" id="IPR029063">
    <property type="entry name" value="SAM-dependent_MTases_sf"/>
</dbReference>
<dbReference type="Proteomes" id="UP001486207">
    <property type="component" value="Unassembled WGS sequence"/>
</dbReference>
<accession>A0ABV1Y814</accession>
<dbReference type="GO" id="GO:0008168">
    <property type="term" value="F:methyltransferase activity"/>
    <property type="evidence" value="ECO:0007669"/>
    <property type="project" value="UniProtKB-KW"/>
</dbReference>
<dbReference type="CDD" id="cd02440">
    <property type="entry name" value="AdoMet_MTases"/>
    <property type="match status" value="1"/>
</dbReference>
<organism evidence="2 3">
    <name type="scientific">Streptomyces lanatus</name>
    <dbReference type="NCBI Taxonomy" id="66900"/>
    <lineage>
        <taxon>Bacteria</taxon>
        <taxon>Bacillati</taxon>
        <taxon>Actinomycetota</taxon>
        <taxon>Actinomycetes</taxon>
        <taxon>Kitasatosporales</taxon>
        <taxon>Streptomycetaceae</taxon>
        <taxon>Streptomyces</taxon>
    </lineage>
</organism>
<dbReference type="SUPFAM" id="SSF53335">
    <property type="entry name" value="S-adenosyl-L-methionine-dependent methyltransferases"/>
    <property type="match status" value="1"/>
</dbReference>
<comment type="caution">
    <text evidence="2">The sequence shown here is derived from an EMBL/GenBank/DDBJ whole genome shotgun (WGS) entry which is preliminary data.</text>
</comment>
<evidence type="ECO:0000313" key="2">
    <source>
        <dbReference type="EMBL" id="MER7380002.1"/>
    </source>
</evidence>
<dbReference type="Pfam" id="PF13649">
    <property type="entry name" value="Methyltransf_25"/>
    <property type="match status" value="1"/>
</dbReference>
<dbReference type="GO" id="GO:0032259">
    <property type="term" value="P:methylation"/>
    <property type="evidence" value="ECO:0007669"/>
    <property type="project" value="UniProtKB-KW"/>
</dbReference>
<dbReference type="RefSeq" id="WP_350897233.1">
    <property type="nucleotide sequence ID" value="NZ_JBEPFB010000048.1"/>
</dbReference>
<protein>
    <submittedName>
        <fullName evidence="2">Class I SAM-dependent methyltransferase</fullName>
        <ecNumber evidence="2">2.1.-.-</ecNumber>
    </submittedName>
</protein>
<keyword evidence="2" id="KW-0489">Methyltransferase</keyword>
<reference evidence="2 3" key="1">
    <citation type="submission" date="2024-06" db="EMBL/GenBank/DDBJ databases">
        <title>The Natural Products Discovery Center: Release of the First 8490 Sequenced Strains for Exploring Actinobacteria Biosynthetic Diversity.</title>
        <authorList>
            <person name="Kalkreuter E."/>
            <person name="Kautsar S.A."/>
            <person name="Yang D."/>
            <person name="Bader C.D."/>
            <person name="Teijaro C.N."/>
            <person name="Fluegel L."/>
            <person name="Davis C.M."/>
            <person name="Simpson J.R."/>
            <person name="Lauterbach L."/>
            <person name="Steele A.D."/>
            <person name="Gui C."/>
            <person name="Meng S."/>
            <person name="Li G."/>
            <person name="Viehrig K."/>
            <person name="Ye F."/>
            <person name="Su P."/>
            <person name="Kiefer A.F."/>
            <person name="Nichols A."/>
            <person name="Cepeda A.J."/>
            <person name="Yan W."/>
            <person name="Fan B."/>
            <person name="Jiang Y."/>
            <person name="Adhikari A."/>
            <person name="Zheng C.-J."/>
            <person name="Schuster L."/>
            <person name="Cowan T.M."/>
            <person name="Smanski M.J."/>
            <person name="Chevrette M.G."/>
            <person name="De Carvalho L.P.S."/>
            <person name="Shen B."/>
        </authorList>
    </citation>
    <scope>NUCLEOTIDE SEQUENCE [LARGE SCALE GENOMIC DNA]</scope>
    <source>
        <strain evidence="2 3">NPDC000155</strain>
    </source>
</reference>
<keyword evidence="3" id="KW-1185">Reference proteome</keyword>
<evidence type="ECO:0000313" key="3">
    <source>
        <dbReference type="Proteomes" id="UP001486207"/>
    </source>
</evidence>
<feature type="domain" description="Methyltransferase" evidence="1">
    <location>
        <begin position="50"/>
        <end position="145"/>
    </location>
</feature>
<name>A0ABV1Y814_9ACTN</name>
<sequence>MTTSTPDLWHHYGRTRAETDRDVPDSFYWTWGQDSGPGTEVLGGLDGAHVADLGAGSARHAAHLATRHQPARVDAVDSSPAQSAMAADLFGHLAPCLRIVSGNVTAHLQSMPAAYDVLYSVFGAVDFVDPRELLPAAAMALRPGGRLVFSTLAHYLSGSPAQADVVAGRIGAKTPDGEATTMPRWVLEEHVWVKLLDQAGFTDIAAEVWPAAEGPRTAATLLVTAHRPTGC</sequence>
<keyword evidence="2" id="KW-0808">Transferase</keyword>